<evidence type="ECO:0000256" key="3">
    <source>
        <dbReference type="SAM" id="Phobius"/>
    </source>
</evidence>
<feature type="coiled-coil region" evidence="1">
    <location>
        <begin position="366"/>
        <end position="430"/>
    </location>
</feature>
<proteinExistence type="predicted"/>
<accession>A0AAX2EJP3</accession>
<evidence type="ECO:0000313" key="5">
    <source>
        <dbReference type="Proteomes" id="UP000199735"/>
    </source>
</evidence>
<dbReference type="Proteomes" id="UP000199735">
    <property type="component" value="Unassembled WGS sequence"/>
</dbReference>
<protein>
    <recommendedName>
        <fullName evidence="6">TolA protein</fullName>
    </recommendedName>
</protein>
<evidence type="ECO:0008006" key="6">
    <source>
        <dbReference type="Google" id="ProtNLM"/>
    </source>
</evidence>
<name>A0AAX2EJP3_9BACI</name>
<keyword evidence="3" id="KW-0472">Membrane</keyword>
<feature type="transmembrane region" description="Helical" evidence="3">
    <location>
        <begin position="446"/>
        <end position="466"/>
    </location>
</feature>
<feature type="compositionally biased region" description="Basic and acidic residues" evidence="2">
    <location>
        <begin position="272"/>
        <end position="285"/>
    </location>
</feature>
<sequence length="489" mass="57316">MYLITLRQMSEVEIPKMEYDHPLTFSKANDMLLEALMKYKQTGQQIKLRYRIINIESGESIFNARFNISQDSESIFQVIRKANNIPKEVVDYVSGVESKSVEETEVDISFNNHVEEKAKLEQLKTEKNDIQQQLKNDEKERMQRDIEYQRKMKAIQDEKKALEKALQQKEKEEAFKESQRLEALRKLEEEKQEYQQRMEEKREQDRRKKEEHEQRLKQVEDEAKTSQVDLANIEAEIQKDLLQRKKELQEAEELKNEAERQANVLKAESEIEEVQHQQKLSEYKEPPQQPIPNSMDVPISHPGVASASMQTAATVVPKLTMKERLQELDFEAVKNYSGQAIKFTAKASVKGSKRAYKLARDHQASRKAAKQEKQEQLSKKMDFEAKLTTEKIKFMDELKKDKLIQEKELKKQARQQSREAEKQVRIEERYRAEKTRKFRSPSLKPLKNVLALVVFVALVLSVVYYFDLGNGIPIFDSVKAQIDGLMNQF</sequence>
<comment type="caution">
    <text evidence="4">The sequence shown here is derived from an EMBL/GenBank/DDBJ whole genome shotgun (WGS) entry which is preliminary data.</text>
</comment>
<dbReference type="AlphaFoldDB" id="A0AAX2EJP3"/>
<evidence type="ECO:0000313" key="4">
    <source>
        <dbReference type="EMBL" id="SEO06826.1"/>
    </source>
</evidence>
<reference evidence="4 5" key="1">
    <citation type="submission" date="2016-10" db="EMBL/GenBank/DDBJ databases">
        <authorList>
            <person name="Varghese N."/>
            <person name="Submissions S."/>
        </authorList>
    </citation>
    <scope>NUCLEOTIDE SEQUENCE [LARGE SCALE GENOMIC DNA]</scope>
    <source>
        <strain evidence="4 5">DSM 21619</strain>
    </source>
</reference>
<feature type="region of interest" description="Disordered" evidence="2">
    <location>
        <begin position="272"/>
        <end position="295"/>
    </location>
</feature>
<dbReference type="RefSeq" id="WP_093881512.1">
    <property type="nucleotide sequence ID" value="NZ_FOCD01000006.1"/>
</dbReference>
<organism evidence="4 5">
    <name type="scientific">Terribacillus saccharophilus</name>
    <dbReference type="NCBI Taxonomy" id="361277"/>
    <lineage>
        <taxon>Bacteria</taxon>
        <taxon>Bacillati</taxon>
        <taxon>Bacillota</taxon>
        <taxon>Bacilli</taxon>
        <taxon>Bacillales</taxon>
        <taxon>Bacillaceae</taxon>
        <taxon>Terribacillus</taxon>
    </lineage>
</organism>
<feature type="compositionally biased region" description="Basic and acidic residues" evidence="2">
    <location>
        <begin position="195"/>
        <end position="224"/>
    </location>
</feature>
<evidence type="ECO:0000256" key="1">
    <source>
        <dbReference type="SAM" id="Coils"/>
    </source>
</evidence>
<keyword evidence="1" id="KW-0175">Coiled coil</keyword>
<keyword evidence="3" id="KW-0812">Transmembrane</keyword>
<feature type="region of interest" description="Disordered" evidence="2">
    <location>
        <begin position="195"/>
        <end position="226"/>
    </location>
</feature>
<evidence type="ECO:0000256" key="2">
    <source>
        <dbReference type="SAM" id="MobiDB-lite"/>
    </source>
</evidence>
<gene>
    <name evidence="4" type="ORF">SAMN04489762_3404</name>
</gene>
<keyword evidence="3" id="KW-1133">Transmembrane helix</keyword>
<dbReference type="EMBL" id="FOCD01000006">
    <property type="protein sequence ID" value="SEO06826.1"/>
    <property type="molecule type" value="Genomic_DNA"/>
</dbReference>